<proteinExistence type="predicted"/>
<dbReference type="AlphaFoldDB" id="A0A8R1IK10"/>
<name>A0A8R1IK10_CAEJA</name>
<dbReference type="EnsemblMetazoa" id="CJA34498.1">
    <property type="protein sequence ID" value="CJA34498.1"/>
    <property type="gene ID" value="WBGene00210345"/>
</dbReference>
<protein>
    <submittedName>
        <fullName evidence="1">Uncharacterized protein</fullName>
    </submittedName>
</protein>
<organism evidence="1 2">
    <name type="scientific">Caenorhabditis japonica</name>
    <dbReference type="NCBI Taxonomy" id="281687"/>
    <lineage>
        <taxon>Eukaryota</taxon>
        <taxon>Metazoa</taxon>
        <taxon>Ecdysozoa</taxon>
        <taxon>Nematoda</taxon>
        <taxon>Chromadorea</taxon>
        <taxon>Rhabditida</taxon>
        <taxon>Rhabditina</taxon>
        <taxon>Rhabditomorpha</taxon>
        <taxon>Rhabditoidea</taxon>
        <taxon>Rhabditidae</taxon>
        <taxon>Peloderinae</taxon>
        <taxon>Caenorhabditis</taxon>
    </lineage>
</organism>
<evidence type="ECO:0000313" key="2">
    <source>
        <dbReference type="Proteomes" id="UP000005237"/>
    </source>
</evidence>
<reference evidence="2" key="1">
    <citation type="submission" date="2010-08" db="EMBL/GenBank/DDBJ databases">
        <authorList>
            <consortium name="Caenorhabditis japonica Sequencing Consortium"/>
            <person name="Wilson R.K."/>
        </authorList>
    </citation>
    <scope>NUCLEOTIDE SEQUENCE [LARGE SCALE GENOMIC DNA]</scope>
    <source>
        <strain evidence="2">DF5081</strain>
    </source>
</reference>
<reference evidence="1" key="2">
    <citation type="submission" date="2022-06" db="UniProtKB">
        <authorList>
            <consortium name="EnsemblMetazoa"/>
        </authorList>
    </citation>
    <scope>IDENTIFICATION</scope>
    <source>
        <strain evidence="1">DF5081</strain>
    </source>
</reference>
<keyword evidence="2" id="KW-1185">Reference proteome</keyword>
<accession>A0A8R1IK10</accession>
<sequence length="71" mass="7695">MINNSIGMFDIRLRYRLNSNGNVVAKTLSTAIIAAKKLLISRKLVPVNPRANDISIGIDSGNSTVGIEIKK</sequence>
<dbReference type="Proteomes" id="UP000005237">
    <property type="component" value="Unassembled WGS sequence"/>
</dbReference>
<evidence type="ECO:0000313" key="1">
    <source>
        <dbReference type="EnsemblMetazoa" id="CJA34498.1"/>
    </source>
</evidence>